<dbReference type="Pfam" id="PF01581">
    <property type="entry name" value="FARP"/>
    <property type="match status" value="3"/>
</dbReference>
<dbReference type="STRING" id="53326.A0A016U7V5"/>
<accession>A0A016U7V5</accession>
<keyword evidence="7" id="KW-0732">Signal</keyword>
<reference evidence="9" key="1">
    <citation type="journal article" date="2015" name="Nat. Genet.">
        <title>The genome and transcriptome of the zoonotic hookworm Ancylostoma ceylanicum identify infection-specific gene families.</title>
        <authorList>
            <person name="Schwarz E.M."/>
            <person name="Hu Y."/>
            <person name="Antoshechkin I."/>
            <person name="Miller M.M."/>
            <person name="Sternberg P.W."/>
            <person name="Aroian R.V."/>
        </authorList>
    </citation>
    <scope>NUCLEOTIDE SEQUENCE</scope>
    <source>
        <strain evidence="9">HY135</strain>
    </source>
</reference>
<comment type="subcellular location">
    <subcellularLocation>
        <location evidence="1">Secreted</location>
    </subcellularLocation>
</comment>
<keyword evidence="4" id="KW-0165">Cleavage on pair of basic residues</keyword>
<proteinExistence type="inferred from homology"/>
<evidence type="ECO:0000313" key="9">
    <source>
        <dbReference type="Proteomes" id="UP000024635"/>
    </source>
</evidence>
<keyword evidence="3" id="KW-0964">Secreted</keyword>
<evidence type="ECO:0000256" key="4">
    <source>
        <dbReference type="ARBA" id="ARBA00022685"/>
    </source>
</evidence>
<feature type="chain" id="PRO_5001492044" evidence="7">
    <location>
        <begin position="17"/>
        <end position="123"/>
    </location>
</feature>
<dbReference type="OrthoDB" id="5813613at2759"/>
<dbReference type="InterPro" id="IPR051041">
    <property type="entry name" value="FMRFamide-related_np"/>
</dbReference>
<keyword evidence="6" id="KW-0527">Neuropeptide</keyword>
<dbReference type="PANTHER" id="PTHR20986:SF13">
    <property type="entry name" value="FMRF-LIKE PEPTIDE"/>
    <property type="match status" value="1"/>
</dbReference>
<dbReference type="GO" id="GO:0007218">
    <property type="term" value="P:neuropeptide signaling pathway"/>
    <property type="evidence" value="ECO:0007669"/>
    <property type="project" value="UniProtKB-KW"/>
</dbReference>
<evidence type="ECO:0000313" key="8">
    <source>
        <dbReference type="EMBL" id="EYC11399.1"/>
    </source>
</evidence>
<keyword evidence="5" id="KW-0027">Amidation</keyword>
<dbReference type="AlphaFoldDB" id="A0A016U7V5"/>
<organism evidence="8 9">
    <name type="scientific">Ancylostoma ceylanicum</name>
    <dbReference type="NCBI Taxonomy" id="53326"/>
    <lineage>
        <taxon>Eukaryota</taxon>
        <taxon>Metazoa</taxon>
        <taxon>Ecdysozoa</taxon>
        <taxon>Nematoda</taxon>
        <taxon>Chromadorea</taxon>
        <taxon>Rhabditida</taxon>
        <taxon>Rhabditina</taxon>
        <taxon>Rhabditomorpha</taxon>
        <taxon>Strongyloidea</taxon>
        <taxon>Ancylostomatidae</taxon>
        <taxon>Ancylostomatinae</taxon>
        <taxon>Ancylostoma</taxon>
    </lineage>
</organism>
<evidence type="ECO:0000256" key="3">
    <source>
        <dbReference type="ARBA" id="ARBA00022525"/>
    </source>
</evidence>
<dbReference type="Proteomes" id="UP000024635">
    <property type="component" value="Unassembled WGS sequence"/>
</dbReference>
<evidence type="ECO:0000256" key="7">
    <source>
        <dbReference type="SAM" id="SignalP"/>
    </source>
</evidence>
<protein>
    <submittedName>
        <fullName evidence="8">Uncharacterized protein</fullName>
    </submittedName>
</protein>
<dbReference type="GO" id="GO:0005576">
    <property type="term" value="C:extracellular region"/>
    <property type="evidence" value="ECO:0007669"/>
    <property type="project" value="UniProtKB-SubCell"/>
</dbReference>
<name>A0A016U7V5_9BILA</name>
<evidence type="ECO:0000256" key="5">
    <source>
        <dbReference type="ARBA" id="ARBA00022815"/>
    </source>
</evidence>
<sequence>MWCVYFFFSLIVCSFAANEDNLSEEFCRQFPSLHLCRLHDNLQGSLVELQYLLQDSNIEIGNPSAPVSPVEKRKSAFVRFGKRAADDAMEVEKRKSAFVRFGRSAPIETPEKRKSQYIRFGRK</sequence>
<evidence type="ECO:0000256" key="1">
    <source>
        <dbReference type="ARBA" id="ARBA00004613"/>
    </source>
</evidence>
<comment type="similarity">
    <text evidence="2">Belongs to the FARP (FMRFamide related peptide) family.</text>
</comment>
<evidence type="ECO:0000256" key="2">
    <source>
        <dbReference type="ARBA" id="ARBA00006356"/>
    </source>
</evidence>
<gene>
    <name evidence="8" type="primary">Acey_s0050.g1896</name>
    <name evidence="8" type="synonym">Acey-flp-17</name>
    <name evidence="8" type="ORF">Y032_0050g1896</name>
</gene>
<evidence type="ECO:0000256" key="6">
    <source>
        <dbReference type="ARBA" id="ARBA00023320"/>
    </source>
</evidence>
<keyword evidence="9" id="KW-1185">Reference proteome</keyword>
<dbReference type="InterPro" id="IPR002544">
    <property type="entry name" value="FMRFamid-related_peptide-like"/>
</dbReference>
<comment type="caution">
    <text evidence="8">The sequence shown here is derived from an EMBL/GenBank/DDBJ whole genome shotgun (WGS) entry which is preliminary data.</text>
</comment>
<dbReference type="EMBL" id="JARK01001386">
    <property type="protein sequence ID" value="EYC11399.1"/>
    <property type="molecule type" value="Genomic_DNA"/>
</dbReference>
<dbReference type="PANTHER" id="PTHR20986">
    <property type="entry name" value="FMRFAMIDE-RELATED PEPTIDES"/>
    <property type="match status" value="1"/>
</dbReference>
<feature type="signal peptide" evidence="7">
    <location>
        <begin position="1"/>
        <end position="16"/>
    </location>
</feature>